<dbReference type="InterPro" id="IPR037523">
    <property type="entry name" value="VOC_core"/>
</dbReference>
<dbReference type="EMBL" id="JACHBQ010000001">
    <property type="protein sequence ID" value="MBB5640136.1"/>
    <property type="molecule type" value="Genomic_DNA"/>
</dbReference>
<proteinExistence type="predicted"/>
<dbReference type="AlphaFoldDB" id="A0A7W8ZTX2"/>
<dbReference type="InterPro" id="IPR004360">
    <property type="entry name" value="Glyas_Fos-R_dOase_dom"/>
</dbReference>
<comment type="caution">
    <text evidence="2">The sequence shown here is derived from an EMBL/GenBank/DDBJ whole genome shotgun (WGS) entry which is preliminary data.</text>
</comment>
<evidence type="ECO:0000313" key="2">
    <source>
        <dbReference type="EMBL" id="MBB5640136.1"/>
    </source>
</evidence>
<dbReference type="GO" id="GO:0051213">
    <property type="term" value="F:dioxygenase activity"/>
    <property type="evidence" value="ECO:0007669"/>
    <property type="project" value="UniProtKB-KW"/>
</dbReference>
<dbReference type="Proteomes" id="UP000561726">
    <property type="component" value="Unassembled WGS sequence"/>
</dbReference>
<evidence type="ECO:0000313" key="3">
    <source>
        <dbReference type="Proteomes" id="UP000561726"/>
    </source>
</evidence>
<dbReference type="SUPFAM" id="SSF54593">
    <property type="entry name" value="Glyoxalase/Bleomycin resistance protein/Dihydroxybiphenyl dioxygenase"/>
    <property type="match status" value="1"/>
</dbReference>
<accession>A0A7W8ZTX2</accession>
<dbReference type="PROSITE" id="PS51819">
    <property type="entry name" value="VOC"/>
    <property type="match status" value="1"/>
</dbReference>
<organism evidence="2 3">
    <name type="scientific">Cryobacterium roopkundense</name>
    <dbReference type="NCBI Taxonomy" id="1001240"/>
    <lineage>
        <taxon>Bacteria</taxon>
        <taxon>Bacillati</taxon>
        <taxon>Actinomycetota</taxon>
        <taxon>Actinomycetes</taxon>
        <taxon>Micrococcales</taxon>
        <taxon>Microbacteriaceae</taxon>
        <taxon>Cryobacterium</taxon>
    </lineage>
</organism>
<dbReference type="Pfam" id="PF00903">
    <property type="entry name" value="Glyoxalase"/>
    <property type="match status" value="1"/>
</dbReference>
<feature type="domain" description="VOC" evidence="1">
    <location>
        <begin position="2"/>
        <end position="115"/>
    </location>
</feature>
<dbReference type="Gene3D" id="3.10.180.10">
    <property type="entry name" value="2,3-Dihydroxybiphenyl 1,2-Dioxygenase, domain 1"/>
    <property type="match status" value="1"/>
</dbReference>
<gene>
    <name evidence="2" type="ORF">BJ997_000684</name>
</gene>
<dbReference type="GO" id="GO:0016829">
    <property type="term" value="F:lyase activity"/>
    <property type="evidence" value="ECO:0007669"/>
    <property type="project" value="UniProtKB-KW"/>
</dbReference>
<keyword evidence="2" id="KW-0223">Dioxygenase</keyword>
<dbReference type="OrthoDB" id="9798430at2"/>
<keyword evidence="2" id="KW-0456">Lyase</keyword>
<dbReference type="InterPro" id="IPR029068">
    <property type="entry name" value="Glyas_Bleomycin-R_OHBP_Dase"/>
</dbReference>
<dbReference type="CDD" id="cd06587">
    <property type="entry name" value="VOC"/>
    <property type="match status" value="1"/>
</dbReference>
<evidence type="ECO:0000259" key="1">
    <source>
        <dbReference type="PROSITE" id="PS51819"/>
    </source>
</evidence>
<protein>
    <submittedName>
        <fullName evidence="2">Catechol 2,3-dioxygenase-like lactoylglutathione lyase family enzyme</fullName>
    </submittedName>
</protein>
<reference evidence="2 3" key="1">
    <citation type="submission" date="2020-08" db="EMBL/GenBank/DDBJ databases">
        <title>Sequencing the genomes of 1000 actinobacteria strains.</title>
        <authorList>
            <person name="Klenk H.-P."/>
        </authorList>
    </citation>
    <scope>NUCLEOTIDE SEQUENCE [LARGE SCALE GENOMIC DNA]</scope>
    <source>
        <strain evidence="2 3">DSM 21065</strain>
    </source>
</reference>
<sequence>MQITNVSVRVRNAPEAGEFYAGVLGLDIAQRPNGVVVTLGTTRLELVEDPAAAGDHHFAITIPSNKFNEAKAWIQQRTVLLGTPETDEFECSPAWNAHSLYFAGPERSVWEFIIRRDLDNSTAGPFTSADLLGISEVGVAVADVPAVVATLTDDARIAPYGDAQGGTFAPVGDAEGMLVLVAPGRTWFPRVECTAEESPVNITAIGGRPGTYPLGALGSLHVLLQESPC</sequence>
<keyword evidence="2" id="KW-0560">Oxidoreductase</keyword>
<dbReference type="RefSeq" id="WP_052542744.1">
    <property type="nucleotide sequence ID" value="NZ_JACHBQ010000001.1"/>
</dbReference>
<name>A0A7W8ZTX2_9MICO</name>